<gene>
    <name evidence="2" type="ORF">JL193_16285</name>
</gene>
<feature type="transmembrane region" description="Helical" evidence="1">
    <location>
        <begin position="44"/>
        <end position="65"/>
    </location>
</feature>
<evidence type="ECO:0008006" key="4">
    <source>
        <dbReference type="Google" id="ProtNLM"/>
    </source>
</evidence>
<dbReference type="RefSeq" id="WP_207971769.1">
    <property type="nucleotide sequence ID" value="NZ_CP071795.1"/>
</dbReference>
<proteinExistence type="predicted"/>
<evidence type="ECO:0000313" key="3">
    <source>
        <dbReference type="Proteomes" id="UP000663935"/>
    </source>
</evidence>
<reference evidence="2 3" key="1">
    <citation type="submission" date="2021-03" db="EMBL/GenBank/DDBJ databases">
        <title>Complete genome of Polaribacter_sp.G4M1.</title>
        <authorList>
            <person name="Jeong S.W."/>
            <person name="Bae J.W."/>
        </authorList>
    </citation>
    <scope>NUCLEOTIDE SEQUENCE [LARGE SCALE GENOMIC DNA]</scope>
    <source>
        <strain evidence="2 3">G4M1</strain>
    </source>
</reference>
<keyword evidence="3" id="KW-1185">Reference proteome</keyword>
<organism evidence="2 3">
    <name type="scientific">Polaribacter batillariae</name>
    <dbReference type="NCBI Taxonomy" id="2808900"/>
    <lineage>
        <taxon>Bacteria</taxon>
        <taxon>Pseudomonadati</taxon>
        <taxon>Bacteroidota</taxon>
        <taxon>Flavobacteriia</taxon>
        <taxon>Flavobacteriales</taxon>
        <taxon>Flavobacteriaceae</taxon>
    </lineage>
</organism>
<keyword evidence="1" id="KW-0472">Membrane</keyword>
<keyword evidence="1" id="KW-0812">Transmembrane</keyword>
<keyword evidence="1" id="KW-1133">Transmembrane helix</keyword>
<protein>
    <recommendedName>
        <fullName evidence="4">Anti-sigma factor</fullName>
    </recommendedName>
</protein>
<evidence type="ECO:0000313" key="2">
    <source>
        <dbReference type="EMBL" id="QTD37603.1"/>
    </source>
</evidence>
<name>A0ABX7SXN5_9FLAO</name>
<evidence type="ECO:0000256" key="1">
    <source>
        <dbReference type="SAM" id="Phobius"/>
    </source>
</evidence>
<accession>A0ABX7SXN5</accession>
<dbReference type="EMBL" id="CP071795">
    <property type="protein sequence ID" value="QTD37603.1"/>
    <property type="molecule type" value="Genomic_DNA"/>
</dbReference>
<sequence>METNKLDNNVKKKLENRTIKPSDSAWERLSAQLDEQPKQKKKGWFFYIGYAASILAFISLGIYLFSNDDEMQTPKQIIVEETIDTISIKNKIDKMFNEVPVEKAIVKNDKVEEKPVKKEVFKNNVIANKNTNVRSSAVEHSNKRIIAKNKIKPLVKKRQNNSSIIAKVKENSKNLISDSNVSKKDTNASKINSKTTNSSIKVNSEDLLYAVTHSESEVKKYYAKYNVTKEDVLKTIKSELKKSNLKVNPETILAEVERTINHDTFQNNFLNTLKNKITNIATAIANRNN</sequence>
<dbReference type="Proteomes" id="UP000663935">
    <property type="component" value="Chromosome"/>
</dbReference>